<accession>A0A538U6C5</accession>
<evidence type="ECO:0000313" key="1">
    <source>
        <dbReference type="EMBL" id="TMQ71443.1"/>
    </source>
</evidence>
<reference evidence="1 2" key="1">
    <citation type="journal article" date="2019" name="Nat. Microbiol.">
        <title>Mediterranean grassland soil C-N compound turnover is dependent on rainfall and depth, and is mediated by genomically divergent microorganisms.</title>
        <authorList>
            <person name="Diamond S."/>
            <person name="Andeer P.F."/>
            <person name="Li Z."/>
            <person name="Crits-Christoph A."/>
            <person name="Burstein D."/>
            <person name="Anantharaman K."/>
            <person name="Lane K.R."/>
            <person name="Thomas B.C."/>
            <person name="Pan C."/>
            <person name="Northen T.R."/>
            <person name="Banfield J.F."/>
        </authorList>
    </citation>
    <scope>NUCLEOTIDE SEQUENCE [LARGE SCALE GENOMIC DNA]</scope>
    <source>
        <strain evidence="1">WS_10</strain>
    </source>
</reference>
<dbReference type="SUPFAM" id="SSF56935">
    <property type="entry name" value="Porins"/>
    <property type="match status" value="1"/>
</dbReference>
<proteinExistence type="predicted"/>
<organism evidence="1 2">
    <name type="scientific">Eiseniibacteriota bacterium</name>
    <dbReference type="NCBI Taxonomy" id="2212470"/>
    <lineage>
        <taxon>Bacteria</taxon>
        <taxon>Candidatus Eiseniibacteriota</taxon>
    </lineage>
</organism>
<evidence type="ECO:0000313" key="2">
    <source>
        <dbReference type="Proteomes" id="UP000319836"/>
    </source>
</evidence>
<dbReference type="AlphaFoldDB" id="A0A538U6C5"/>
<evidence type="ECO:0008006" key="3">
    <source>
        <dbReference type="Google" id="ProtNLM"/>
    </source>
</evidence>
<dbReference type="EMBL" id="VBPA01000126">
    <property type="protein sequence ID" value="TMQ71443.1"/>
    <property type="molecule type" value="Genomic_DNA"/>
</dbReference>
<dbReference type="Proteomes" id="UP000319836">
    <property type="component" value="Unassembled WGS sequence"/>
</dbReference>
<gene>
    <name evidence="1" type="ORF">E6K80_05630</name>
</gene>
<comment type="caution">
    <text evidence="1">The sequence shown here is derived from an EMBL/GenBank/DDBJ whole genome shotgun (WGS) entry which is preliminary data.</text>
</comment>
<protein>
    <recommendedName>
        <fullName evidence="3">Porin</fullName>
    </recommendedName>
</protein>
<sequence length="395" mass="43068">MERRHRWAAALAVAIVWITPAAAGATDVSWRGLLDLMLTEHSPAFESNQLTHGDDPFDPYRLRLFTDARVNDNVQFLGQLVLFDNPMGSNLYVDGAYVIYTPWLQRDLRLMAGKLPWAIGTWAPRTYSNKNPLISATLMYQYHSSLVWYALPPNADALLAAAGTGQTGVDYFGFPMGVGMPVIDDSYWDVGVTLAGSQRPFEYALGAVAGAPGWGSTAKDDNSGRSVLARVGIAPVPALRLGMSASYGPYLSQTLDPQLPPGHSVDDYAQKLVMADLEIEIAHVELRAEGVHNTWETPTLGDLDVDGGYGELKVSTSSGAYLAGRFDIERFGKITSSSGDRYPWDWDVTRLEGGVGYRLTREATAKLVYQRTVLDVPDGDDRVLSIVGGQLSIGF</sequence>
<name>A0A538U6C5_UNCEI</name>